<keyword evidence="2" id="KW-1185">Reference proteome</keyword>
<dbReference type="Pfam" id="PF13565">
    <property type="entry name" value="HTH_32"/>
    <property type="match status" value="1"/>
</dbReference>
<dbReference type="AlphaFoldDB" id="Q13FC0"/>
<gene>
    <name evidence="1" type="ORF">Bxe_C1371</name>
</gene>
<dbReference type="eggNOG" id="COG3335">
    <property type="taxonomic scope" value="Bacteria"/>
</dbReference>
<proteinExistence type="predicted"/>
<evidence type="ECO:0000313" key="2">
    <source>
        <dbReference type="Proteomes" id="UP000001817"/>
    </source>
</evidence>
<dbReference type="eggNOG" id="COG3415">
    <property type="taxonomic scope" value="Bacteria"/>
</dbReference>
<sequence>MSRGRHATPVKLANKECQKRLSLIARKTACAAGCDAGAHPRCGLTTVIPNGHWKERGSSVQTVCLWRRRTARQAAQGIPESERSGRPPRITHEARLQLIALACEAQESDRWVTPTLNEIAARAVKRGGVGQIRRSHVQRILQVGDLPPHRVQQWLHTQSGPKLSREGPRHCVCIAGCRETLSSSASTRRPAFRAVSPSIRDERPRQDGCIAMSSNIYSSRHIGVDCRAGCTYRKSAAQCERRAQDDLIALMERVAIAYRGKQPHVVWDTLNTHRARAV</sequence>
<dbReference type="KEGG" id="bxe:Bxe_C1371"/>
<organism evidence="1 2">
    <name type="scientific">Paraburkholderia xenovorans (strain LB400)</name>
    <dbReference type="NCBI Taxonomy" id="266265"/>
    <lineage>
        <taxon>Bacteria</taxon>
        <taxon>Pseudomonadati</taxon>
        <taxon>Pseudomonadota</taxon>
        <taxon>Betaproteobacteria</taxon>
        <taxon>Burkholderiales</taxon>
        <taxon>Burkholderiaceae</taxon>
        <taxon>Paraburkholderia</taxon>
    </lineage>
</organism>
<evidence type="ECO:0000313" key="1">
    <source>
        <dbReference type="EMBL" id="ABE37219.1"/>
    </source>
</evidence>
<dbReference type="Proteomes" id="UP000001817">
    <property type="component" value="Chromosome 3"/>
</dbReference>
<accession>Q13FC0</accession>
<protein>
    <submittedName>
        <fullName evidence="1">Uncharacterized protein</fullName>
    </submittedName>
</protein>
<dbReference type="EMBL" id="CP000272">
    <property type="protein sequence ID" value="ABE37219.1"/>
    <property type="molecule type" value="Genomic_DNA"/>
</dbReference>
<reference evidence="1 2" key="1">
    <citation type="journal article" date="2006" name="Proc. Natl. Acad. Sci. U.S.A.">
        <title>Burkholderia xenovorans LB400 harbors a multi-replicon, 9.73-Mbp genome shaped for versatility.</title>
        <authorList>
            <person name="Chain P.S."/>
            <person name="Denef V.J."/>
            <person name="Konstantinidis K.T."/>
            <person name="Vergez L.M."/>
            <person name="Agullo L."/>
            <person name="Reyes V.L."/>
            <person name="Hauser L."/>
            <person name="Cordova M."/>
            <person name="Gomez L."/>
            <person name="Gonzalez M."/>
            <person name="Land M."/>
            <person name="Lao V."/>
            <person name="Larimer F."/>
            <person name="LiPuma J.J."/>
            <person name="Mahenthiralingam E."/>
            <person name="Malfatti S.A."/>
            <person name="Marx C.J."/>
            <person name="Parnell J.J."/>
            <person name="Ramette A."/>
            <person name="Richardson P."/>
            <person name="Seeger M."/>
            <person name="Smith D."/>
            <person name="Spilker T."/>
            <person name="Sul W.J."/>
            <person name="Tsoi T.V."/>
            <person name="Ulrich L.E."/>
            <person name="Zhulin I.B."/>
            <person name="Tiedje J.M."/>
        </authorList>
    </citation>
    <scope>NUCLEOTIDE SEQUENCE [LARGE SCALE GENOMIC DNA]</scope>
    <source>
        <strain evidence="1 2">LB400</strain>
    </source>
</reference>
<name>Q13FC0_PARXL</name>